<dbReference type="SUPFAM" id="SSF47413">
    <property type="entry name" value="lambda repressor-like DNA-binding domains"/>
    <property type="match status" value="1"/>
</dbReference>
<gene>
    <name evidence="2" type="ORF">E5K04_12605</name>
</gene>
<dbReference type="InterPro" id="IPR010982">
    <property type="entry name" value="Lambda_DNA-bd_dom_sf"/>
</dbReference>
<dbReference type="OrthoDB" id="6903082at2"/>
<organism evidence="2 3">
    <name type="scientific">Crenobacter intestini</name>
    <dbReference type="NCBI Taxonomy" id="2563443"/>
    <lineage>
        <taxon>Bacteria</taxon>
        <taxon>Pseudomonadati</taxon>
        <taxon>Pseudomonadota</taxon>
        <taxon>Betaproteobacteria</taxon>
        <taxon>Neisseriales</taxon>
        <taxon>Neisseriaceae</taxon>
        <taxon>Crenobacter</taxon>
    </lineage>
</organism>
<feature type="domain" description="HTH cro/C1-type" evidence="1">
    <location>
        <begin position="17"/>
        <end position="38"/>
    </location>
</feature>
<accession>A0A4T0UNZ8</accession>
<dbReference type="EMBL" id="STGJ01000014">
    <property type="protein sequence ID" value="TIC80337.1"/>
    <property type="molecule type" value="Genomic_DNA"/>
</dbReference>
<dbReference type="InterPro" id="IPR001387">
    <property type="entry name" value="Cro/C1-type_HTH"/>
</dbReference>
<keyword evidence="3" id="KW-1185">Reference proteome</keyword>
<reference evidence="2 3" key="1">
    <citation type="submission" date="2019-04" db="EMBL/GenBank/DDBJ databases">
        <title>Crenobacter sp. nov.</title>
        <authorList>
            <person name="Shi S."/>
        </authorList>
    </citation>
    <scope>NUCLEOTIDE SEQUENCE [LARGE SCALE GENOMIC DNA]</scope>
    <source>
        <strain evidence="2 3">GY 70310</strain>
    </source>
</reference>
<dbReference type="PROSITE" id="PS50943">
    <property type="entry name" value="HTH_CROC1"/>
    <property type="match status" value="1"/>
</dbReference>
<dbReference type="Gene3D" id="1.10.260.40">
    <property type="entry name" value="lambda repressor-like DNA-binding domains"/>
    <property type="match status" value="1"/>
</dbReference>
<dbReference type="GO" id="GO:0003677">
    <property type="term" value="F:DNA binding"/>
    <property type="evidence" value="ECO:0007669"/>
    <property type="project" value="InterPro"/>
</dbReference>
<proteinExistence type="predicted"/>
<dbReference type="AlphaFoldDB" id="A0A4T0UNZ8"/>
<comment type="caution">
    <text evidence="2">The sequence shown here is derived from an EMBL/GenBank/DDBJ whole genome shotgun (WGS) entry which is preliminary data.</text>
</comment>
<name>A0A4T0UNZ8_9NEIS</name>
<dbReference type="Proteomes" id="UP000308891">
    <property type="component" value="Unassembled WGS sequence"/>
</dbReference>
<sequence length="121" mass="13264">MKQMLPHPHSDEFPAALRAAREASGMSRAELARKAGIHAVMPRRYEERDCGEFARPSESTYLALNRALGLMPEAQGGAMPSGEPAPLTLKEASIEQIVGELHRRGVQVSLTFPCRTENQVP</sequence>
<dbReference type="CDD" id="cd00093">
    <property type="entry name" value="HTH_XRE"/>
    <property type="match status" value="1"/>
</dbReference>
<dbReference type="Pfam" id="PF13560">
    <property type="entry name" value="HTH_31"/>
    <property type="match status" value="1"/>
</dbReference>
<evidence type="ECO:0000313" key="2">
    <source>
        <dbReference type="EMBL" id="TIC80337.1"/>
    </source>
</evidence>
<evidence type="ECO:0000313" key="3">
    <source>
        <dbReference type="Proteomes" id="UP000308891"/>
    </source>
</evidence>
<evidence type="ECO:0000259" key="1">
    <source>
        <dbReference type="PROSITE" id="PS50943"/>
    </source>
</evidence>
<protein>
    <submittedName>
        <fullName evidence="2">Helix-turn-helix transcriptional regulator</fullName>
    </submittedName>
</protein>